<reference evidence="1 2" key="1">
    <citation type="submission" date="2016-10" db="EMBL/GenBank/DDBJ databases">
        <title>Rodentibacter gen. nov. and new species.</title>
        <authorList>
            <person name="Christensen H."/>
        </authorList>
    </citation>
    <scope>NUCLEOTIDE SEQUENCE [LARGE SCALE GENOMIC DNA]</scope>
    <source>
        <strain evidence="1 2">Ppn157</strain>
    </source>
</reference>
<protein>
    <submittedName>
        <fullName evidence="1">Type VI secretion system ImpA domain-containing protein</fullName>
    </submittedName>
</protein>
<dbReference type="Pfam" id="PF16989">
    <property type="entry name" value="T6SS_VasJ"/>
    <property type="match status" value="1"/>
</dbReference>
<comment type="caution">
    <text evidence="1">The sequence shown here is derived from an EMBL/GenBank/DDBJ whole genome shotgun (WGS) entry which is preliminary data.</text>
</comment>
<dbReference type="PANTHER" id="PTHR37024">
    <property type="entry name" value="TYPE VI SECRETION SYSTEM DUF2094 AND IMPA-RELATED DOMAIN PROTEIN"/>
    <property type="match status" value="1"/>
</dbReference>
<dbReference type="InterPro" id="IPR017739">
    <property type="entry name" value="T6SS-assoc_VCA0119"/>
</dbReference>
<gene>
    <name evidence="1" type="ORF">BKG93_11435</name>
</gene>
<dbReference type="PANTHER" id="PTHR37024:SF3">
    <property type="entry name" value="TYPE VI SECRETION SYSTEM PROTEIN TSSA"/>
    <property type="match status" value="1"/>
</dbReference>
<dbReference type="AlphaFoldDB" id="A0A1V3KX69"/>
<proteinExistence type="predicted"/>
<dbReference type="EMBL" id="MLAH01000093">
    <property type="protein sequence ID" value="OOF82249.1"/>
    <property type="molecule type" value="Genomic_DNA"/>
</dbReference>
<evidence type="ECO:0000313" key="1">
    <source>
        <dbReference type="EMBL" id="OOF82249.1"/>
    </source>
</evidence>
<organism evidence="1 2">
    <name type="scientific">Rodentibacter ratti</name>
    <dbReference type="NCBI Taxonomy" id="1906745"/>
    <lineage>
        <taxon>Bacteria</taxon>
        <taxon>Pseudomonadati</taxon>
        <taxon>Pseudomonadota</taxon>
        <taxon>Gammaproteobacteria</taxon>
        <taxon>Pasteurellales</taxon>
        <taxon>Pasteurellaceae</taxon>
        <taxon>Rodentibacter</taxon>
    </lineage>
</organism>
<evidence type="ECO:0000313" key="2">
    <source>
        <dbReference type="Proteomes" id="UP000189549"/>
    </source>
</evidence>
<name>A0A1V3KX69_9PAST</name>
<dbReference type="RefSeq" id="WP_077477157.1">
    <property type="nucleotide sequence ID" value="NZ_MLAH01000093.1"/>
</dbReference>
<sequence>QYLGYALLHRNFKSNLVDFLSLFSEFNKKYLFIAYPKPSKDRTVNRFKEKSIALILERIENATANNHNVTFTQIESEKVAVLASTLISQLSEFVSNAESIFNRLQRFVKERSNSEEKISTDKKDLSQIQDLVQSEFSLNSSVQAGITKNPLNFPNIDKIDLANARQLKQFYFQVADVTCSIEPSSVLGYISRRFGLWHSIAQLPEMNAQGNTMMQSVPMNKVSDYKELIISSPSVDLLARIEKTITTSPYWIEGNYLSFKCCHALKFYTVAEAIRNVTKQFVDKFPMFHSAKFQNGEPFLNETISTWLSDEATINSSTQISSVGGLTNNFDECYSSDGFVPVLKLIDDQLKLATDIRSQNYLKFEKIHFFLKEGMPTIAINELSELIESCKKYTVEEWDSIFFSQLEQLKEKLLKDNK</sequence>
<feature type="non-terminal residue" evidence="1">
    <location>
        <position position="1"/>
    </location>
</feature>
<accession>A0A1V3KX69</accession>
<dbReference type="Proteomes" id="UP000189549">
    <property type="component" value="Unassembled WGS sequence"/>
</dbReference>